<dbReference type="EMBL" id="CM032184">
    <property type="protein sequence ID" value="KAG7094040.1"/>
    <property type="molecule type" value="Genomic_DNA"/>
</dbReference>
<organism evidence="2 3">
    <name type="scientific">Marasmius oreades</name>
    <name type="common">fairy-ring Marasmius</name>
    <dbReference type="NCBI Taxonomy" id="181124"/>
    <lineage>
        <taxon>Eukaryota</taxon>
        <taxon>Fungi</taxon>
        <taxon>Dikarya</taxon>
        <taxon>Basidiomycota</taxon>
        <taxon>Agaricomycotina</taxon>
        <taxon>Agaricomycetes</taxon>
        <taxon>Agaricomycetidae</taxon>
        <taxon>Agaricales</taxon>
        <taxon>Marasmiineae</taxon>
        <taxon>Marasmiaceae</taxon>
        <taxon>Marasmius</taxon>
    </lineage>
</organism>
<feature type="compositionally biased region" description="Gly residues" evidence="1">
    <location>
        <begin position="569"/>
        <end position="578"/>
    </location>
</feature>
<feature type="region of interest" description="Disordered" evidence="1">
    <location>
        <begin position="387"/>
        <end position="514"/>
    </location>
</feature>
<feature type="compositionally biased region" description="Low complexity" evidence="1">
    <location>
        <begin position="123"/>
        <end position="144"/>
    </location>
</feature>
<feature type="region of interest" description="Disordered" evidence="1">
    <location>
        <begin position="314"/>
        <end position="341"/>
    </location>
</feature>
<proteinExistence type="predicted"/>
<dbReference type="OrthoDB" id="2591449at2759"/>
<gene>
    <name evidence="2" type="ORF">E1B28_007661</name>
</gene>
<evidence type="ECO:0000313" key="3">
    <source>
        <dbReference type="Proteomes" id="UP001049176"/>
    </source>
</evidence>
<reference evidence="2" key="1">
    <citation type="journal article" date="2021" name="Genome Biol. Evol.">
        <title>The assembled and annotated genome of the fairy-ring fungus Marasmius oreades.</title>
        <authorList>
            <person name="Hiltunen M."/>
            <person name="Ament-Velasquez S.L."/>
            <person name="Johannesson H."/>
        </authorList>
    </citation>
    <scope>NUCLEOTIDE SEQUENCE</scope>
    <source>
        <strain evidence="2">03SP1</strain>
    </source>
</reference>
<dbReference type="GeneID" id="66076737"/>
<dbReference type="KEGG" id="more:E1B28_007661"/>
<comment type="caution">
    <text evidence="2">The sequence shown here is derived from an EMBL/GenBank/DDBJ whole genome shotgun (WGS) entry which is preliminary data.</text>
</comment>
<name>A0A9P7UU96_9AGAR</name>
<dbReference type="AlphaFoldDB" id="A0A9P7UU96"/>
<evidence type="ECO:0000313" key="2">
    <source>
        <dbReference type="EMBL" id="KAG7094040.1"/>
    </source>
</evidence>
<keyword evidence="3" id="KW-1185">Reference proteome</keyword>
<feature type="compositionally biased region" description="Gly residues" evidence="1">
    <location>
        <begin position="81"/>
        <end position="96"/>
    </location>
</feature>
<accession>A0A9P7UU96</accession>
<feature type="compositionally biased region" description="Basic and acidic residues" evidence="1">
    <location>
        <begin position="593"/>
        <end position="603"/>
    </location>
</feature>
<evidence type="ECO:0000256" key="1">
    <source>
        <dbReference type="SAM" id="MobiDB-lite"/>
    </source>
</evidence>
<dbReference type="RefSeq" id="XP_043010510.1">
    <property type="nucleotide sequence ID" value="XM_043152424.1"/>
</dbReference>
<feature type="compositionally biased region" description="Low complexity" evidence="1">
    <location>
        <begin position="471"/>
        <end position="491"/>
    </location>
</feature>
<feature type="region of interest" description="Disordered" evidence="1">
    <location>
        <begin position="560"/>
        <end position="681"/>
    </location>
</feature>
<sequence length="783" mass="83180">MFSSPSSTPPTSPRRRLLSRRGSTTAFDPYAKHAEMNRHPDRSSFSTLTIVRVPPQQPQPEHFALHEPSSARRHHNHTRTGSGGRNGGSTGPGGGSNSVSGRLSFAFSTFAPPGGHGRGEQASSPSSSPSSSPRLRPSSPHRSSFTGGVKPRLTADQLYELAHRSTNPGYLNFNNNMEQNANFTPLPPAVYLPFIDRPSEVAALLNSTPTKKLFALLSQTFPKESSASVTQPPSTDITLDKIPSDPTKWTYTHLVTFTTQTTRSVVPDALFIALLRKCILYRSELIWERVKGALGVPPELDIDLDVNFSVEESGNVFDSSSSESGANSDMEDGGMKAKGDREGWDMVESPVVEKEHVLGISEGEKEQEEFKAKVNAALNAPPRVKVSALEKSDSADSGHTTISPTPRGRNTPPSSKHKTLPSTASIAESNEELSPVPQIVTQLPTPNTSKHSFDTTHKPPRTVSLSRHRTLSTGHTRSSSLSSWLGSAVSPEPEPEPDWSSSTPADFGSNHVDFGLSSSPVDDFGGGSPYLESSVSVDLLFIEPVVPLLSPGVLSPGVNPPPLSLEGGTSVGGEGGLGDIIEGEEEEDGANEDQEKKEEDLKKLQVQGLRLSLSSSNSTPSSPTIGSPNRLSWHSSYSGGNSPISSPVTDSNRPPSWGSSSRRSSFGTGSPAVLTRTGSSGSLTGMAMQLSAMGGPSSWSSAQGDTGIGYRYDPVGDRVPGNPLFPSNFSRLTSGPTLAANNPSLRSLAMPPATRFSRPTLKLRRGSNTSVSDYAVTLSSEGI</sequence>
<feature type="compositionally biased region" description="Acidic residues" evidence="1">
    <location>
        <begin position="581"/>
        <end position="592"/>
    </location>
</feature>
<dbReference type="Proteomes" id="UP001049176">
    <property type="component" value="Chromosome 4"/>
</dbReference>
<protein>
    <submittedName>
        <fullName evidence="2">Uncharacterized protein</fullName>
    </submittedName>
</protein>
<feature type="compositionally biased region" description="Low complexity" evidence="1">
    <location>
        <begin position="611"/>
        <end position="671"/>
    </location>
</feature>
<feature type="compositionally biased region" description="Basic and acidic residues" evidence="1">
    <location>
        <begin position="30"/>
        <end position="42"/>
    </location>
</feature>
<feature type="compositionally biased region" description="Polar residues" evidence="1">
    <location>
        <begin position="439"/>
        <end position="450"/>
    </location>
</feature>
<feature type="region of interest" description="Disordered" evidence="1">
    <location>
        <begin position="1"/>
        <end position="151"/>
    </location>
</feature>